<reference evidence="2" key="1">
    <citation type="submission" date="2017-09" db="EMBL/GenBank/DDBJ databases">
        <title>FDA dAtabase for Regulatory Grade micrObial Sequences (FDA-ARGOS): Supporting development and validation of Infectious Disease Dx tests.</title>
        <authorList>
            <person name="Minogue T."/>
            <person name="Wolcott M."/>
            <person name="Wasieloski L."/>
            <person name="Aguilar W."/>
            <person name="Moore D."/>
            <person name="Tallon L."/>
            <person name="Sadzewicz L."/>
            <person name="Ott S."/>
            <person name="Zhao X."/>
            <person name="Nagaraj S."/>
            <person name="Vavikolanu K."/>
            <person name="Aluvathingal J."/>
            <person name="Nadendla S."/>
            <person name="Sichtig H."/>
        </authorList>
    </citation>
    <scope>NUCLEOTIDE SEQUENCE [LARGE SCALE GENOMIC DNA]</scope>
    <source>
        <strain evidence="2">FDAARGOS_404</strain>
    </source>
</reference>
<evidence type="ECO:0000313" key="2">
    <source>
        <dbReference type="Proteomes" id="UP000222768"/>
    </source>
</evidence>
<organism evidence="1 2">
    <name type="scientific">Leclercia adecarboxylata</name>
    <dbReference type="NCBI Taxonomy" id="83655"/>
    <lineage>
        <taxon>Bacteria</taxon>
        <taxon>Pseudomonadati</taxon>
        <taxon>Pseudomonadota</taxon>
        <taxon>Gammaproteobacteria</taxon>
        <taxon>Enterobacterales</taxon>
        <taxon>Enterobacteriaceae</taxon>
        <taxon>Leclercia</taxon>
    </lineage>
</organism>
<comment type="caution">
    <text evidence="1">The sequence shown here is derived from an EMBL/GenBank/DDBJ whole genome shotgun (WGS) entry which is preliminary data.</text>
</comment>
<dbReference type="Proteomes" id="UP000222768">
    <property type="component" value="Unassembled WGS sequence"/>
</dbReference>
<sequence length="153" mass="17033">MATTPTQAQALFNLPFSHNTDFTELANHCERFAHTLLETDDPAEKLALCARLSACLALLQPTLNEPIPPHLVTRFTLTDLPSRLPAFEPESELLGLYCQTLTQLLISNALPRDMAKVMEGLLYELVNFYADTLNAPRWLLTPDGRVAIDALID</sequence>
<accession>A0A855EF38</accession>
<evidence type="ECO:0000313" key="1">
    <source>
        <dbReference type="EMBL" id="PHH03409.1"/>
    </source>
</evidence>
<dbReference type="EMBL" id="PDLK01000002">
    <property type="protein sequence ID" value="PHH03409.1"/>
    <property type="molecule type" value="Genomic_DNA"/>
</dbReference>
<name>A0A855EF38_9ENTR</name>
<gene>
    <name evidence="1" type="ORF">CRX53_05240</name>
</gene>
<proteinExistence type="predicted"/>
<dbReference type="AlphaFoldDB" id="A0A855EF38"/>
<protein>
    <submittedName>
        <fullName evidence="1">Uncharacterized protein</fullName>
    </submittedName>
</protein>
<dbReference type="RefSeq" id="WP_032617221.1">
    <property type="nucleotide sequence ID" value="NZ_CBCXZU010000006.1"/>
</dbReference>